<evidence type="ECO:0000313" key="4">
    <source>
        <dbReference type="Proteomes" id="UP000266841"/>
    </source>
</evidence>
<reference evidence="3 4" key="1">
    <citation type="journal article" date="2012" name="Genome Biol.">
        <title>Genome and low-iron response of an oceanic diatom adapted to chronic iron limitation.</title>
        <authorList>
            <person name="Lommer M."/>
            <person name="Specht M."/>
            <person name="Roy A.S."/>
            <person name="Kraemer L."/>
            <person name="Andreson R."/>
            <person name="Gutowska M.A."/>
            <person name="Wolf J."/>
            <person name="Bergner S.V."/>
            <person name="Schilhabel M.B."/>
            <person name="Klostermeier U.C."/>
            <person name="Beiko R.G."/>
            <person name="Rosenstiel P."/>
            <person name="Hippler M."/>
            <person name="Laroche J."/>
        </authorList>
    </citation>
    <scope>NUCLEOTIDE SEQUENCE [LARGE SCALE GENOMIC DNA]</scope>
    <source>
        <strain evidence="3 4">CCMP1005</strain>
    </source>
</reference>
<accession>K0RPK1</accession>
<feature type="coiled-coil region" evidence="1">
    <location>
        <begin position="47"/>
        <end position="81"/>
    </location>
</feature>
<name>K0RPK1_THAOC</name>
<evidence type="ECO:0000256" key="2">
    <source>
        <dbReference type="SAM" id="MobiDB-lite"/>
    </source>
</evidence>
<feature type="non-terminal residue" evidence="3">
    <location>
        <position position="202"/>
    </location>
</feature>
<dbReference type="OrthoDB" id="6500038at2759"/>
<feature type="compositionally biased region" description="Basic and acidic residues" evidence="2">
    <location>
        <begin position="1"/>
        <end position="13"/>
    </location>
</feature>
<evidence type="ECO:0000313" key="3">
    <source>
        <dbReference type="EMBL" id="EJK54209.1"/>
    </source>
</evidence>
<organism evidence="3 4">
    <name type="scientific">Thalassiosira oceanica</name>
    <name type="common">Marine diatom</name>
    <dbReference type="NCBI Taxonomy" id="159749"/>
    <lineage>
        <taxon>Eukaryota</taxon>
        <taxon>Sar</taxon>
        <taxon>Stramenopiles</taxon>
        <taxon>Ochrophyta</taxon>
        <taxon>Bacillariophyta</taxon>
        <taxon>Coscinodiscophyceae</taxon>
        <taxon>Thalassiosirophycidae</taxon>
        <taxon>Thalassiosirales</taxon>
        <taxon>Thalassiosiraceae</taxon>
        <taxon>Thalassiosira</taxon>
    </lineage>
</organism>
<dbReference type="Proteomes" id="UP000266841">
    <property type="component" value="Unassembled WGS sequence"/>
</dbReference>
<dbReference type="EMBL" id="AGNL01036188">
    <property type="protein sequence ID" value="EJK54209.1"/>
    <property type="molecule type" value="Genomic_DNA"/>
</dbReference>
<feature type="region of interest" description="Disordered" evidence="2">
    <location>
        <begin position="1"/>
        <end position="22"/>
    </location>
</feature>
<dbReference type="AlphaFoldDB" id="K0RPK1"/>
<sequence length="202" mass="22847">METKGLKKRRLDEGPSAANGGVVTMEDVQRLIDQRVLQAEQATQREQASMQRQVDALVKDNAALKKQVEGVKLETKDLRRRCAVNARSVQVLKKDVKWTYSAPDIPRSHWQSQGHGDQYIAEMTKLVKLIKKITEKLRNGTANDPFTPKIYLKSDVSLAHDDILLPHWSLSDAIQLEFFLGWLFTMPVSGHAPAPPALRRNK</sequence>
<comment type="caution">
    <text evidence="3">The sequence shown here is derived from an EMBL/GenBank/DDBJ whole genome shotgun (WGS) entry which is preliminary data.</text>
</comment>
<protein>
    <submittedName>
        <fullName evidence="3">Uncharacterized protein</fullName>
    </submittedName>
</protein>
<keyword evidence="4" id="KW-1185">Reference proteome</keyword>
<gene>
    <name evidence="3" type="ORF">THAOC_26220</name>
</gene>
<evidence type="ECO:0000256" key="1">
    <source>
        <dbReference type="SAM" id="Coils"/>
    </source>
</evidence>
<keyword evidence="1" id="KW-0175">Coiled coil</keyword>
<proteinExistence type="predicted"/>